<feature type="domain" description="vWA-MoxR associated protein C-terminal" evidence="2">
    <location>
        <begin position="340"/>
        <end position="567"/>
    </location>
</feature>
<feature type="domain" description="vWA-MoxR associated protein middle region 8" evidence="1">
    <location>
        <begin position="218"/>
        <end position="312"/>
    </location>
</feature>
<dbReference type="AlphaFoldDB" id="A0A5S4GY61"/>
<dbReference type="Pfam" id="PF20028">
    <property type="entry name" value="VMAP-C"/>
    <property type="match status" value="1"/>
</dbReference>
<reference evidence="3 4" key="1">
    <citation type="submission" date="2019-05" db="EMBL/GenBank/DDBJ databases">
        <title>Draft genome sequence of Actinomadura geliboluensis A8036.</title>
        <authorList>
            <person name="Saricaoglu S."/>
            <person name="Isik K."/>
        </authorList>
    </citation>
    <scope>NUCLEOTIDE SEQUENCE [LARGE SCALE GENOMIC DNA]</scope>
    <source>
        <strain evidence="3 4">A8036</strain>
    </source>
</reference>
<dbReference type="Gene3D" id="2.40.10.120">
    <property type="match status" value="1"/>
</dbReference>
<dbReference type="Proteomes" id="UP000305238">
    <property type="component" value="Unassembled WGS sequence"/>
</dbReference>
<dbReference type="SUPFAM" id="SSF50494">
    <property type="entry name" value="Trypsin-like serine proteases"/>
    <property type="match status" value="1"/>
</dbReference>
<evidence type="ECO:0000313" key="4">
    <source>
        <dbReference type="Proteomes" id="UP000305238"/>
    </source>
</evidence>
<keyword evidence="4" id="KW-1185">Reference proteome</keyword>
<sequence>MGAAAEPAGGRRDGRRGGVAGTVDDWQWRAWVGHPSGGKLGAAFLITETRLLTCAHTVQGLDEARVGFPGLLEDLPADVVRRGEWRHEGDPGDVAVLELRRPVPYEPARLAAPDDLHEHALGGRTFAVCGFPRRKDGNERHAHVTTSPHRDMRREWWELKTGPGDWLEEGYSGSAVYDAATGEVIGMVTNAELRDGDRADLGWMLPLPHIRTHWEELDDLLPLRWLTPDARRELRELLDGVRWTDPLDAALERVTGRRASGGFRSAWGSVRYVAEGWPEDRLVRYLAALGPHLPDAVRGRLTAWSARHLPGAAPAAAAGPGPASVIVRLERVTFDNAFDVTVHTWIDGAEGPRRPTERVPEKRVRAVAEAGVAALAPALFGRDWMIEFAVPESWLGKPFEQWHLDPRNRIPMRRYPVVVRDVERMRPDSFRRDQAHHRWRLLHERGRSDPRPIACDAPRKGSDFQDWLEANIDFCVLVYGSRPVKSWLTAALNNGIPVMLWTRTPCDAPSHGDCRGHRVMDELTAAVGGRHPGELPQVALALRKAALVAPKDEPHCGRDLTLLWDDPSRLPDPPLAMEV</sequence>
<comment type="caution">
    <text evidence="3">The sequence shown here is derived from an EMBL/GenBank/DDBJ whole genome shotgun (WGS) entry which is preliminary data.</text>
</comment>
<dbReference type="InterPro" id="IPR045450">
    <property type="entry name" value="VMAP_C"/>
</dbReference>
<organism evidence="3 4">
    <name type="scientific">Actinomadura geliboluensis</name>
    <dbReference type="NCBI Taxonomy" id="882440"/>
    <lineage>
        <taxon>Bacteria</taxon>
        <taxon>Bacillati</taxon>
        <taxon>Actinomycetota</taxon>
        <taxon>Actinomycetes</taxon>
        <taxon>Streptosporangiales</taxon>
        <taxon>Thermomonosporaceae</taxon>
        <taxon>Actinomadura</taxon>
    </lineage>
</organism>
<accession>A0A5S4GY61</accession>
<name>A0A5S4GY61_9ACTN</name>
<dbReference type="OrthoDB" id="3329683at2"/>
<evidence type="ECO:0000259" key="2">
    <source>
        <dbReference type="Pfam" id="PF20028"/>
    </source>
</evidence>
<protein>
    <submittedName>
        <fullName evidence="3">Trypsin-like peptidase domain-containing protein</fullName>
    </submittedName>
</protein>
<proteinExistence type="predicted"/>
<evidence type="ECO:0000313" key="3">
    <source>
        <dbReference type="EMBL" id="TMR37925.1"/>
    </source>
</evidence>
<dbReference type="Pfam" id="PF13365">
    <property type="entry name" value="Trypsin_2"/>
    <property type="match status" value="1"/>
</dbReference>
<dbReference type="EMBL" id="VCKZ01000115">
    <property type="protein sequence ID" value="TMR37925.1"/>
    <property type="molecule type" value="Genomic_DNA"/>
</dbReference>
<dbReference type="InterPro" id="IPR045453">
    <property type="entry name" value="VMAP-M8"/>
</dbReference>
<dbReference type="InterPro" id="IPR009003">
    <property type="entry name" value="Peptidase_S1_PA"/>
</dbReference>
<dbReference type="Pfam" id="PF19969">
    <property type="entry name" value="VMAP-M8"/>
    <property type="match status" value="1"/>
</dbReference>
<evidence type="ECO:0000259" key="1">
    <source>
        <dbReference type="Pfam" id="PF19969"/>
    </source>
</evidence>
<gene>
    <name evidence="3" type="ORF">ETD96_17420</name>
</gene>